<evidence type="ECO:0000313" key="3">
    <source>
        <dbReference type="EMBL" id="OHS98639.1"/>
    </source>
</evidence>
<feature type="domain" description="AIR9-like A9" evidence="2">
    <location>
        <begin position="430"/>
        <end position="512"/>
    </location>
</feature>
<evidence type="ECO:0000256" key="1">
    <source>
        <dbReference type="SAM" id="MobiDB-lite"/>
    </source>
</evidence>
<dbReference type="OrthoDB" id="1904536at2759"/>
<dbReference type="Proteomes" id="UP000179807">
    <property type="component" value="Unassembled WGS sequence"/>
</dbReference>
<reference evidence="3" key="1">
    <citation type="submission" date="2016-10" db="EMBL/GenBank/DDBJ databases">
        <authorList>
            <person name="Benchimol M."/>
            <person name="Almeida L.G."/>
            <person name="Vasconcelos A.T."/>
            <person name="Perreira-Neves A."/>
            <person name="Rosa I.A."/>
            <person name="Tasca T."/>
            <person name="Bogo M.R."/>
            <person name="de Souza W."/>
        </authorList>
    </citation>
    <scope>NUCLEOTIDE SEQUENCE [LARGE SCALE GENOMIC DNA]</scope>
    <source>
        <strain evidence="3">K</strain>
    </source>
</reference>
<evidence type="ECO:0000259" key="2">
    <source>
        <dbReference type="Pfam" id="PF23197"/>
    </source>
</evidence>
<sequence length="1357" mass="150303">MNKSKIQRSPLSPRLRPPKSPQVQSKLDRVAGTFLSLAGKNLSSLPTSQPSFSPMRSSGVQQVSSPNLLYLDLSDNRLPATALKPVNPNITVLNLTNNPLLSCSFPSFHNLRTLTIDNCGLKNFEGMPFLPHLCFLSAANNEITSFKGLHIMPDLESINLIGNPIEFAPKIVIAAVGSLNLQKINRQIIETEHVKAAFALSPLVAYSLRMGRTVETFQTAEDEINEAQNFLTNKLTTHLEKTNVVEAKTRLTIESYKDGHAITVPFKSINVKWYKSHFPNDKGSEWYPIPTPKNPSILPVTMMIRLHLVRCDFTLDNKTFSIFTDDIVGREKKDLALPYPIDPSISGVPIEGSLISVLPMPFETRIAWVREGETIAENVQSIMLTDKDIGKSVACLLQPHSPYDDKIFFGTIFTATDVVAPLMPIVTGISFPDNVMEGQKIVFNRTINPDREGESQIVVERAISQYGEWILVAELKKDDISYTPNCFDVGKFLRVTYTPVTTEGTTGVTVYFYSKSKVLPTMPTFKNPFIGGQIKTFYPLVALADYSGGIKGKCTYDWYFSKRPIDVKKGPSRRLQKVAHDTQYFTPDNNMADGYLACQMVPVRNDEVVGDPVFVCTETSILLDDAPKPIPGCPTEAYVGRTLKFPITVEIYLSKTTGMCGFDLLKTGQTYTPREKHMGRILRVVTENNDQIIGEIKPATPVILDVSITANKYTPGELISLSIKHKHLMPDKVEIVWLRCNSEFEIPVAMDNPEYIIQAKDIGFQIKAAVTPMDYAMNRLQTKVSQLTPVIKECEFINPTIIGDLQEDREIQVNCSAELSSVTWYRVEGTKTVEIGHHNTFSLTAKEVGYFIKAKIVVAGTGMSLSTITSEAVRPAPPVVSVNISPEVVEGQLITPEVIYHGGTEGQSLIRWYRETDDGWEFITEGINYQTSIDDVDSVLRLVYIPIRNDKERGEQVVVECGPVDALPPSVSKVTLKQNAVGNIEVSGVYKGGFEGMSFIIWRVYNDEDSEPVSLGKTVEKEMVPSPEYCGKKIDAIYVPIRSDGMGGNPVISNNKVTMQPLPSVLSAEILVKGGQLLPGALMRCRATFEQGVKGTYQWHKGDGTAWEIIEGANDVEFSPTEDEIGFLLLCQVTAIDQRGWKSAPYSAVTTSHIQKPKSVLKVVEPLTENGKLVTGALLSSNLELNQLSAARLKWQKLIDGHWKTITHDDTYLISVNDVGQQMRCVTRSGRASEPTRVIELEPNVASMVRSIVKANAFKVKCKAKIGVVIWTISIKGNEITLSTKNGTQKPAKINTISVDAVAGTPDVMKLYLDPSSKFTLIPDISDDKRMESVIKKENTRDLVVATIRAFIANAQK</sequence>
<dbReference type="Gene3D" id="3.80.10.10">
    <property type="entry name" value="Ribonuclease Inhibitor"/>
    <property type="match status" value="1"/>
</dbReference>
<dbReference type="RefSeq" id="XP_068351776.1">
    <property type="nucleotide sequence ID" value="XM_068509950.1"/>
</dbReference>
<accession>A0A1J4JJV5</accession>
<dbReference type="GeneID" id="94844654"/>
<dbReference type="InterPro" id="IPR056284">
    <property type="entry name" value="AIR9-like_A9"/>
</dbReference>
<proteinExistence type="predicted"/>
<dbReference type="EMBL" id="MLAK01001043">
    <property type="protein sequence ID" value="OHS98639.1"/>
    <property type="molecule type" value="Genomic_DNA"/>
</dbReference>
<name>A0A1J4JJV5_9EUKA</name>
<dbReference type="PANTHER" id="PTHR31149:SF11">
    <property type="entry name" value="187-KDA MICROTUBULE-ASSOCIATED PROTEIN AIR9"/>
    <property type="match status" value="1"/>
</dbReference>
<dbReference type="VEuPathDB" id="TrichDB:TRFO_34916"/>
<comment type="caution">
    <text evidence="3">The sequence shown here is derived from an EMBL/GenBank/DDBJ whole genome shotgun (WGS) entry which is preliminary data.</text>
</comment>
<dbReference type="Pfam" id="PF23197">
    <property type="entry name" value="IG_AIR9"/>
    <property type="match status" value="3"/>
</dbReference>
<protein>
    <recommendedName>
        <fullName evidence="2">AIR9-like A9 domain-containing protein</fullName>
    </recommendedName>
</protein>
<dbReference type="SUPFAM" id="SSF52058">
    <property type="entry name" value="L domain-like"/>
    <property type="match status" value="1"/>
</dbReference>
<feature type="region of interest" description="Disordered" evidence="1">
    <location>
        <begin position="1"/>
        <end position="26"/>
    </location>
</feature>
<dbReference type="PANTHER" id="PTHR31149">
    <property type="entry name" value="EXPRESSED PROTEIN"/>
    <property type="match status" value="1"/>
</dbReference>
<organism evidence="3 4">
    <name type="scientific">Tritrichomonas foetus</name>
    <dbReference type="NCBI Taxonomy" id="1144522"/>
    <lineage>
        <taxon>Eukaryota</taxon>
        <taxon>Metamonada</taxon>
        <taxon>Parabasalia</taxon>
        <taxon>Tritrichomonadida</taxon>
        <taxon>Tritrichomonadidae</taxon>
        <taxon>Tritrichomonas</taxon>
    </lineage>
</organism>
<evidence type="ECO:0000313" key="4">
    <source>
        <dbReference type="Proteomes" id="UP000179807"/>
    </source>
</evidence>
<keyword evidence="4" id="KW-1185">Reference proteome</keyword>
<gene>
    <name evidence="3" type="ORF">TRFO_34916</name>
</gene>
<feature type="domain" description="AIR9-like A9" evidence="2">
    <location>
        <begin position="979"/>
        <end position="1051"/>
    </location>
</feature>
<dbReference type="InterPro" id="IPR032675">
    <property type="entry name" value="LRR_dom_sf"/>
</dbReference>
<feature type="domain" description="AIR9-like A9" evidence="2">
    <location>
        <begin position="879"/>
        <end position="959"/>
    </location>
</feature>